<dbReference type="Gene3D" id="3.40.50.1220">
    <property type="entry name" value="TPP-binding domain"/>
    <property type="match status" value="1"/>
</dbReference>
<dbReference type="EMBL" id="BAAADD010000009">
    <property type="protein sequence ID" value="GAA0582090.1"/>
    <property type="molecule type" value="Genomic_DNA"/>
</dbReference>
<protein>
    <submittedName>
        <fullName evidence="4">FAD-binding protein</fullName>
    </submittedName>
</protein>
<keyword evidence="2" id="KW-0813">Transport</keyword>
<comment type="caution">
    <text evidence="4">The sequence shown here is derived from an EMBL/GenBank/DDBJ whole genome shotgun (WGS) entry which is preliminary data.</text>
</comment>
<dbReference type="Pfam" id="PF00766">
    <property type="entry name" value="ETF_alpha"/>
    <property type="match status" value="1"/>
</dbReference>
<dbReference type="InterPro" id="IPR014729">
    <property type="entry name" value="Rossmann-like_a/b/a_fold"/>
</dbReference>
<dbReference type="SUPFAM" id="SSF52402">
    <property type="entry name" value="Adenine nucleotide alpha hydrolases-like"/>
    <property type="match status" value="1"/>
</dbReference>
<evidence type="ECO:0000256" key="2">
    <source>
        <dbReference type="ARBA" id="ARBA00022982"/>
    </source>
</evidence>
<dbReference type="InterPro" id="IPR029035">
    <property type="entry name" value="DHS-like_NAD/FAD-binding_dom"/>
</dbReference>
<dbReference type="InterPro" id="IPR014730">
    <property type="entry name" value="ETF_a/b_N"/>
</dbReference>
<sequence>MTSLVVAEHDNRILADATARTITAARALGQPVEVLVAGHGCQAVADAAAGLDGVDTVLLCDDPLYAHPLAEPFAALILSLAERWDAVLAPATSHGKAVLPRVAALLDVPQISEITKVLAPDTFERPVYAGSVMATVKAPAGKLAITVRPTAFAAAGAAPAPAPILSLPAGPDPGLSAFAGETLSQAAGPELTSSKVVVAGGRGLGTADNFQLLAHIAGRLNAAVGASRAAVDAGFAANDCQIGQTGKVVAPELYIALGISGALQHLCGIKDAKTIVAINKDDEAPIFQVADLGLVADLFQVLPEIDAELARRGYN</sequence>
<dbReference type="SUPFAM" id="SSF52467">
    <property type="entry name" value="DHS-like NAD/FAD-binding domain"/>
    <property type="match status" value="1"/>
</dbReference>
<dbReference type="PIRSF" id="PIRSF000089">
    <property type="entry name" value="Electra_flavoP_a"/>
    <property type="match status" value="1"/>
</dbReference>
<dbReference type="PANTHER" id="PTHR43153:SF1">
    <property type="entry name" value="ELECTRON TRANSFER FLAVOPROTEIN SUBUNIT ALPHA, MITOCHONDRIAL"/>
    <property type="match status" value="1"/>
</dbReference>
<dbReference type="InterPro" id="IPR001308">
    <property type="entry name" value="ETF_a/FixB"/>
</dbReference>
<dbReference type="Gene3D" id="3.40.50.620">
    <property type="entry name" value="HUPs"/>
    <property type="match status" value="1"/>
</dbReference>
<comment type="similarity">
    <text evidence="1">Belongs to the ETF alpha-subunit/FixB family.</text>
</comment>
<dbReference type="Proteomes" id="UP001499951">
    <property type="component" value="Unassembled WGS sequence"/>
</dbReference>
<evidence type="ECO:0000256" key="1">
    <source>
        <dbReference type="ARBA" id="ARBA00005817"/>
    </source>
</evidence>
<dbReference type="InterPro" id="IPR033947">
    <property type="entry name" value="ETF_alpha_N"/>
</dbReference>
<feature type="domain" description="Electron transfer flavoprotein alpha/beta-subunit N-terminal" evidence="3">
    <location>
        <begin position="3"/>
        <end position="182"/>
    </location>
</feature>
<dbReference type="Pfam" id="PF01012">
    <property type="entry name" value="ETF"/>
    <property type="match status" value="1"/>
</dbReference>
<name>A0ABP3Q7M9_9PROT</name>
<organism evidence="4 5">
    <name type="scientific">Rhizomicrobium electricum</name>
    <dbReference type="NCBI Taxonomy" id="480070"/>
    <lineage>
        <taxon>Bacteria</taxon>
        <taxon>Pseudomonadati</taxon>
        <taxon>Pseudomonadota</taxon>
        <taxon>Alphaproteobacteria</taxon>
        <taxon>Micropepsales</taxon>
        <taxon>Micropepsaceae</taxon>
        <taxon>Rhizomicrobium</taxon>
    </lineage>
</organism>
<evidence type="ECO:0000313" key="4">
    <source>
        <dbReference type="EMBL" id="GAA0582090.1"/>
    </source>
</evidence>
<dbReference type="InterPro" id="IPR014731">
    <property type="entry name" value="ETF_asu_C"/>
</dbReference>
<reference evidence="5" key="1">
    <citation type="journal article" date="2019" name="Int. J. Syst. Evol. Microbiol.">
        <title>The Global Catalogue of Microorganisms (GCM) 10K type strain sequencing project: providing services to taxonomists for standard genome sequencing and annotation.</title>
        <authorList>
            <consortium name="The Broad Institute Genomics Platform"/>
            <consortium name="The Broad Institute Genome Sequencing Center for Infectious Disease"/>
            <person name="Wu L."/>
            <person name="Ma J."/>
        </authorList>
    </citation>
    <scope>NUCLEOTIDE SEQUENCE [LARGE SCALE GENOMIC DNA]</scope>
    <source>
        <strain evidence="5">JCM 15089</strain>
    </source>
</reference>
<dbReference type="CDD" id="cd01715">
    <property type="entry name" value="ETF_alpha"/>
    <property type="match status" value="1"/>
</dbReference>
<dbReference type="SMART" id="SM00893">
    <property type="entry name" value="ETF"/>
    <property type="match status" value="1"/>
</dbReference>
<gene>
    <name evidence="4" type="ORF">GCM10008942_33750</name>
</gene>
<dbReference type="RefSeq" id="WP_166935231.1">
    <property type="nucleotide sequence ID" value="NZ_BAAADD010000009.1"/>
</dbReference>
<evidence type="ECO:0000259" key="3">
    <source>
        <dbReference type="SMART" id="SM00893"/>
    </source>
</evidence>
<evidence type="ECO:0000313" key="5">
    <source>
        <dbReference type="Proteomes" id="UP001499951"/>
    </source>
</evidence>
<accession>A0ABP3Q7M9</accession>
<proteinExistence type="inferred from homology"/>
<keyword evidence="2" id="KW-0249">Electron transport</keyword>
<dbReference type="PANTHER" id="PTHR43153">
    <property type="entry name" value="ELECTRON TRANSFER FLAVOPROTEIN ALPHA"/>
    <property type="match status" value="1"/>
</dbReference>
<keyword evidence="5" id="KW-1185">Reference proteome</keyword>